<reference evidence="3 4" key="1">
    <citation type="submission" date="2018-01" db="EMBL/GenBank/DDBJ databases">
        <title>Draft genome sequence of Sphaerisporangium sp. 7K107.</title>
        <authorList>
            <person name="Sahin N."/>
            <person name="Saygin H."/>
            <person name="Ay H."/>
        </authorList>
    </citation>
    <scope>NUCLEOTIDE SEQUENCE [LARGE SCALE GENOMIC DNA]</scope>
    <source>
        <strain evidence="3 4">7K107</strain>
    </source>
</reference>
<organism evidence="3 4">
    <name type="scientific">Spongiactinospora gelatinilytica</name>
    <dbReference type="NCBI Taxonomy" id="2666298"/>
    <lineage>
        <taxon>Bacteria</taxon>
        <taxon>Bacillati</taxon>
        <taxon>Actinomycetota</taxon>
        <taxon>Actinomycetes</taxon>
        <taxon>Streptosporangiales</taxon>
        <taxon>Streptosporangiaceae</taxon>
        <taxon>Spongiactinospora</taxon>
    </lineage>
</organism>
<dbReference type="Proteomes" id="UP000248544">
    <property type="component" value="Unassembled WGS sequence"/>
</dbReference>
<proteinExistence type="predicted"/>
<protein>
    <submittedName>
        <fullName evidence="3">DUF4307 domain-containing protein</fullName>
    </submittedName>
</protein>
<evidence type="ECO:0000313" key="4">
    <source>
        <dbReference type="Proteomes" id="UP000248544"/>
    </source>
</evidence>
<comment type="caution">
    <text evidence="3">The sequence shown here is derived from an EMBL/GenBank/DDBJ whole genome shotgun (WGS) entry which is preliminary data.</text>
</comment>
<sequence>MVASEAGQGAQTGPVLGTPDDFPERPDGPARRGRFVVHLVIAVLVTIVAGGWGYVMWAAKGDTEVIDQVITFDASGSDSVTVTYEIYKPSDRAALCRLRATDVKHVEVGTREVTIPAGEGYVRRSDRLETSAQATSVHVQYCYLV</sequence>
<evidence type="ECO:0000313" key="3">
    <source>
        <dbReference type="EMBL" id="PZG30856.1"/>
    </source>
</evidence>
<dbReference type="EMBL" id="POUA01000342">
    <property type="protein sequence ID" value="PZG30856.1"/>
    <property type="molecule type" value="Genomic_DNA"/>
</dbReference>
<feature type="region of interest" description="Disordered" evidence="1">
    <location>
        <begin position="1"/>
        <end position="28"/>
    </location>
</feature>
<dbReference type="InterPro" id="IPR025443">
    <property type="entry name" value="DUF4307"/>
</dbReference>
<gene>
    <name evidence="3" type="ORF">C1I98_30810</name>
</gene>
<accession>A0A2W2F1J0</accession>
<feature type="transmembrane region" description="Helical" evidence="2">
    <location>
        <begin position="35"/>
        <end position="57"/>
    </location>
</feature>
<keyword evidence="2" id="KW-1133">Transmembrane helix</keyword>
<dbReference type="Pfam" id="PF14155">
    <property type="entry name" value="DUF4307"/>
    <property type="match status" value="1"/>
</dbReference>
<keyword evidence="2" id="KW-0472">Membrane</keyword>
<dbReference type="AlphaFoldDB" id="A0A2W2F1J0"/>
<keyword evidence="4" id="KW-1185">Reference proteome</keyword>
<keyword evidence="2" id="KW-0812">Transmembrane</keyword>
<dbReference type="RefSeq" id="WP_111170899.1">
    <property type="nucleotide sequence ID" value="NZ_POUA01000342.1"/>
</dbReference>
<evidence type="ECO:0000256" key="1">
    <source>
        <dbReference type="SAM" id="MobiDB-lite"/>
    </source>
</evidence>
<evidence type="ECO:0000256" key="2">
    <source>
        <dbReference type="SAM" id="Phobius"/>
    </source>
</evidence>
<name>A0A2W2F1J0_9ACTN</name>